<feature type="signal peptide" evidence="1">
    <location>
        <begin position="1"/>
        <end position="24"/>
    </location>
</feature>
<evidence type="ECO:0008006" key="4">
    <source>
        <dbReference type="Google" id="ProtNLM"/>
    </source>
</evidence>
<name>I0H571_ACTM4</name>
<organism evidence="2 3">
    <name type="scientific">Actinoplanes missouriensis (strain ATCC 14538 / DSM 43046 / CBS 188.64 / JCM 3121 / NBRC 102363 / NCIMB 12654 / NRRL B-3342 / UNCC 431)</name>
    <dbReference type="NCBI Taxonomy" id="512565"/>
    <lineage>
        <taxon>Bacteria</taxon>
        <taxon>Bacillati</taxon>
        <taxon>Actinomycetota</taxon>
        <taxon>Actinomycetes</taxon>
        <taxon>Micromonosporales</taxon>
        <taxon>Micromonosporaceae</taxon>
        <taxon>Actinoplanes</taxon>
    </lineage>
</organism>
<dbReference type="Proteomes" id="UP000007882">
    <property type="component" value="Chromosome"/>
</dbReference>
<sequence length="261" mass="27349">MTGFRASVAGLAAVSLLFTGCRTADPVDPAGPATAAAPASAAPAPNGIEALTAEQIMDRARQALADAPSFRFSGYQMHGEARPFAEFTAVGDDLVGMMRLASEPDLKNVTMEILLAGGVQYIKPSEDYWRTLADGYDPEAAIAASRDKWIRVPASARTFGAIFARDRLVADFDVPAGTVAKGAPSEVDGVPVLTMGSAEIGGMNARVATTGEPYPLRWDTWAGDDVELTGIGATYPPIEKPAADRVTDMLTVMRSARAGKA</sequence>
<proteinExistence type="predicted"/>
<protein>
    <recommendedName>
        <fullName evidence="4">Lipoprotein</fullName>
    </recommendedName>
</protein>
<dbReference type="Gene3D" id="2.50.20.20">
    <property type="match status" value="1"/>
</dbReference>
<feature type="chain" id="PRO_5003627350" description="Lipoprotein" evidence="1">
    <location>
        <begin position="25"/>
        <end position="261"/>
    </location>
</feature>
<dbReference type="KEGG" id="ams:AMIS_29380"/>
<dbReference type="AlphaFoldDB" id="I0H571"/>
<gene>
    <name evidence="2" type="ordered locus">AMIS_29380</name>
</gene>
<dbReference type="EMBL" id="AP012319">
    <property type="protein sequence ID" value="BAL88158.1"/>
    <property type="molecule type" value="Genomic_DNA"/>
</dbReference>
<dbReference type="PATRIC" id="fig|512565.3.peg.2941"/>
<evidence type="ECO:0000313" key="2">
    <source>
        <dbReference type="EMBL" id="BAL88158.1"/>
    </source>
</evidence>
<keyword evidence="1" id="KW-0732">Signal</keyword>
<dbReference type="HOGENOM" id="CLU_1064092_0_0_11"/>
<accession>I0H571</accession>
<evidence type="ECO:0000256" key="1">
    <source>
        <dbReference type="SAM" id="SignalP"/>
    </source>
</evidence>
<keyword evidence="3" id="KW-1185">Reference proteome</keyword>
<dbReference type="RefSeq" id="WP_014443053.1">
    <property type="nucleotide sequence ID" value="NC_017093.1"/>
</dbReference>
<evidence type="ECO:0000313" key="3">
    <source>
        <dbReference type="Proteomes" id="UP000007882"/>
    </source>
</evidence>
<reference evidence="2 3" key="1">
    <citation type="submission" date="2012-02" db="EMBL/GenBank/DDBJ databases">
        <title>Complete genome sequence of Actinoplanes missouriensis 431 (= NBRC 102363).</title>
        <authorList>
            <person name="Ohnishi Y."/>
            <person name="Ishikawa J."/>
            <person name="Sekine M."/>
            <person name="Hosoyama A."/>
            <person name="Harada T."/>
            <person name="Narita H."/>
            <person name="Hata T."/>
            <person name="Konno Y."/>
            <person name="Tutikane K."/>
            <person name="Fujita N."/>
            <person name="Horinouchi S."/>
            <person name="Hayakawa M."/>
        </authorList>
    </citation>
    <scope>NUCLEOTIDE SEQUENCE [LARGE SCALE GENOMIC DNA]</scope>
    <source>
        <strain evidence="3">ATCC 14538 / DSM 43046 / CBS 188.64 / JCM 3121 / NBRC 102363 / NCIMB 12654 / NRRL B-3342 / UNCC 431</strain>
    </source>
</reference>
<dbReference type="PROSITE" id="PS51257">
    <property type="entry name" value="PROKAR_LIPOPROTEIN"/>
    <property type="match status" value="1"/>
</dbReference>
<dbReference type="STRING" id="512565.AMIS_29380"/>
<dbReference type="OrthoDB" id="4350224at2"/>